<proteinExistence type="predicted"/>
<name>A0AAE0AZR6_9ROSI</name>
<dbReference type="Proteomes" id="UP001281410">
    <property type="component" value="Unassembled WGS sequence"/>
</dbReference>
<evidence type="ECO:0000259" key="1">
    <source>
        <dbReference type="Pfam" id="PF26138"/>
    </source>
</evidence>
<evidence type="ECO:0000313" key="3">
    <source>
        <dbReference type="Proteomes" id="UP001281410"/>
    </source>
</evidence>
<accession>A0AAE0AZR6</accession>
<dbReference type="EMBL" id="JANJYJ010000002">
    <property type="protein sequence ID" value="KAK3226549.1"/>
    <property type="molecule type" value="Genomic_DNA"/>
</dbReference>
<gene>
    <name evidence="2" type="ORF">Dsin_006411</name>
</gene>
<dbReference type="PANTHER" id="PTHR22930">
    <property type="match status" value="1"/>
</dbReference>
<dbReference type="InterPro" id="IPR045249">
    <property type="entry name" value="HARBI1-like"/>
</dbReference>
<dbReference type="Pfam" id="PF26138">
    <property type="entry name" value="DUF8040"/>
    <property type="match status" value="1"/>
</dbReference>
<evidence type="ECO:0000313" key="2">
    <source>
        <dbReference type="EMBL" id="KAK3226549.1"/>
    </source>
</evidence>
<sequence>MDQEFIEQTIKDDMEFDELVLAIARTAVYYHNNFLIKETCRNSLHTKSMFIMEILKGNDQRCHEQFRMKRHVFIKLFDKLRSYGLTSTKGVGLEEAVGMFLMTLGHGVGNRIVQEQFQHSGETVSKQFGIVFKKMIILVFDEIRPPEEYNEVHHYIRSNDKYWSHFKFDKQVAIVTTSLTLHNFIRREAIADVEYESYDESQD</sequence>
<dbReference type="AlphaFoldDB" id="A0AAE0AZR6"/>
<dbReference type="PANTHER" id="PTHR22930:SF221">
    <property type="entry name" value="NUCLEASE HARBI1"/>
    <property type="match status" value="1"/>
</dbReference>
<dbReference type="InterPro" id="IPR058353">
    <property type="entry name" value="DUF8040"/>
</dbReference>
<keyword evidence="3" id="KW-1185">Reference proteome</keyword>
<feature type="domain" description="DUF8040" evidence="1">
    <location>
        <begin position="43"/>
        <end position="136"/>
    </location>
</feature>
<protein>
    <recommendedName>
        <fullName evidence="1">DUF8040 domain-containing protein</fullName>
    </recommendedName>
</protein>
<organism evidence="2 3">
    <name type="scientific">Dipteronia sinensis</name>
    <dbReference type="NCBI Taxonomy" id="43782"/>
    <lineage>
        <taxon>Eukaryota</taxon>
        <taxon>Viridiplantae</taxon>
        <taxon>Streptophyta</taxon>
        <taxon>Embryophyta</taxon>
        <taxon>Tracheophyta</taxon>
        <taxon>Spermatophyta</taxon>
        <taxon>Magnoliopsida</taxon>
        <taxon>eudicotyledons</taxon>
        <taxon>Gunneridae</taxon>
        <taxon>Pentapetalae</taxon>
        <taxon>rosids</taxon>
        <taxon>malvids</taxon>
        <taxon>Sapindales</taxon>
        <taxon>Sapindaceae</taxon>
        <taxon>Hippocastanoideae</taxon>
        <taxon>Acereae</taxon>
        <taxon>Dipteronia</taxon>
    </lineage>
</organism>
<reference evidence="2" key="1">
    <citation type="journal article" date="2023" name="Plant J.">
        <title>Genome sequences and population genomics provide insights into the demographic history, inbreeding, and mutation load of two 'living fossil' tree species of Dipteronia.</title>
        <authorList>
            <person name="Feng Y."/>
            <person name="Comes H.P."/>
            <person name="Chen J."/>
            <person name="Zhu S."/>
            <person name="Lu R."/>
            <person name="Zhang X."/>
            <person name="Li P."/>
            <person name="Qiu J."/>
            <person name="Olsen K.M."/>
            <person name="Qiu Y."/>
        </authorList>
    </citation>
    <scope>NUCLEOTIDE SEQUENCE</scope>
    <source>
        <strain evidence="2">NBL</strain>
    </source>
</reference>
<comment type="caution">
    <text evidence="2">The sequence shown here is derived from an EMBL/GenBank/DDBJ whole genome shotgun (WGS) entry which is preliminary data.</text>
</comment>